<dbReference type="AlphaFoldDB" id="A0A1H7DFD3"/>
<keyword evidence="2" id="KW-1185">Reference proteome</keyword>
<sequence length="47" mass="5318">MRSRIVCLGREQVRGRRSHIKISFSDFQVGPPADPLARTGHRDTSLL</sequence>
<evidence type="ECO:0000313" key="1">
    <source>
        <dbReference type="EMBL" id="SEJ98272.1"/>
    </source>
</evidence>
<dbReference type="Proteomes" id="UP000198707">
    <property type="component" value="Unassembled WGS sequence"/>
</dbReference>
<reference evidence="2" key="1">
    <citation type="submission" date="2016-10" db="EMBL/GenBank/DDBJ databases">
        <authorList>
            <person name="Varghese N."/>
            <person name="Submissions S."/>
        </authorList>
    </citation>
    <scope>NUCLEOTIDE SEQUENCE [LARGE SCALE GENOMIC DNA]</scope>
    <source>
        <strain evidence="2">CGMCC 4.7038</strain>
    </source>
</reference>
<accession>A0A1H7DFD3</accession>
<protein>
    <submittedName>
        <fullName evidence="1">Uncharacterized protein</fullName>
    </submittedName>
</protein>
<name>A0A1H7DFD3_9ACTN</name>
<dbReference type="STRING" id="1144548.SAMN05443287_112114"/>
<dbReference type="EMBL" id="FNYV01000012">
    <property type="protein sequence ID" value="SEJ98272.1"/>
    <property type="molecule type" value="Genomic_DNA"/>
</dbReference>
<evidence type="ECO:0000313" key="2">
    <source>
        <dbReference type="Proteomes" id="UP000198707"/>
    </source>
</evidence>
<gene>
    <name evidence="1" type="ORF">SAMN05443287_112114</name>
</gene>
<proteinExistence type="predicted"/>
<organism evidence="1 2">
    <name type="scientific">Micromonospora phaseoli</name>
    <dbReference type="NCBI Taxonomy" id="1144548"/>
    <lineage>
        <taxon>Bacteria</taxon>
        <taxon>Bacillati</taxon>
        <taxon>Actinomycetota</taxon>
        <taxon>Actinomycetes</taxon>
        <taxon>Micromonosporales</taxon>
        <taxon>Micromonosporaceae</taxon>
        <taxon>Micromonospora</taxon>
    </lineage>
</organism>